<dbReference type="Pfam" id="PF26541">
    <property type="entry name" value="MafI2"/>
    <property type="match status" value="1"/>
</dbReference>
<dbReference type="Proteomes" id="UP000248553">
    <property type="component" value="Unassembled WGS sequence"/>
</dbReference>
<dbReference type="EMBL" id="QHKM01000001">
    <property type="protein sequence ID" value="RAK69557.1"/>
    <property type="molecule type" value="Genomic_DNA"/>
</dbReference>
<proteinExistence type="predicted"/>
<evidence type="ECO:0000313" key="2">
    <source>
        <dbReference type="Proteomes" id="UP000248553"/>
    </source>
</evidence>
<sequence>MSDSNEFFMCFQFDKEPTQDDIDMCSEAAGEVSGDFVHMKSHNVSFISSNPVYCKQGHYPTLVYARAEY</sequence>
<keyword evidence="2" id="KW-1185">Reference proteome</keyword>
<comment type="caution">
    <text evidence="1">The sequence shown here is derived from an EMBL/GenBank/DDBJ whole genome shotgun (WGS) entry which is preliminary data.</text>
</comment>
<dbReference type="InterPro" id="IPR058702">
    <property type="entry name" value="MafI2-like"/>
</dbReference>
<name>A0A328BR40_9BACT</name>
<reference evidence="2" key="1">
    <citation type="submission" date="2018-05" db="EMBL/GenBank/DDBJ databases">
        <authorList>
            <person name="Nie L."/>
        </authorList>
    </citation>
    <scope>NUCLEOTIDE SEQUENCE [LARGE SCALE GENOMIC DNA]</scope>
    <source>
        <strain evidence="2">NL</strain>
    </source>
</reference>
<evidence type="ECO:0000313" key="1">
    <source>
        <dbReference type="EMBL" id="RAK69557.1"/>
    </source>
</evidence>
<dbReference type="AlphaFoldDB" id="A0A328BR40"/>
<protein>
    <submittedName>
        <fullName evidence="1">Uncharacterized protein</fullName>
    </submittedName>
</protein>
<gene>
    <name evidence="1" type="ORF">DLM85_01470</name>
</gene>
<organism evidence="1 2">
    <name type="scientific">Hymenobacter edaphi</name>
    <dbReference type="NCBI Taxonomy" id="2211146"/>
    <lineage>
        <taxon>Bacteria</taxon>
        <taxon>Pseudomonadati</taxon>
        <taxon>Bacteroidota</taxon>
        <taxon>Cytophagia</taxon>
        <taxon>Cytophagales</taxon>
        <taxon>Hymenobacteraceae</taxon>
        <taxon>Hymenobacter</taxon>
    </lineage>
</organism>
<accession>A0A328BR40</accession>